<keyword evidence="1" id="KW-0238">DNA-binding</keyword>
<dbReference type="Pfam" id="PF07883">
    <property type="entry name" value="Cupin_2"/>
    <property type="match status" value="1"/>
</dbReference>
<dbReference type="InterPro" id="IPR050807">
    <property type="entry name" value="TransReg_Diox_bact_type"/>
</dbReference>
<dbReference type="InterPro" id="IPR011051">
    <property type="entry name" value="RmlC_Cupin_sf"/>
</dbReference>
<reference evidence="3 4" key="1">
    <citation type="submission" date="2017-07" db="EMBL/GenBank/DDBJ databases">
        <title>The genome sequence of Paludifilum halophilum highlights mechanisms for microbial adaptation to high salt environemnts.</title>
        <authorList>
            <person name="Belbahri L."/>
        </authorList>
    </citation>
    <scope>NUCLEOTIDE SEQUENCE [LARGE SCALE GENOMIC DNA]</scope>
    <source>
        <strain evidence="3 4">DSM 102817</strain>
    </source>
</reference>
<comment type="caution">
    <text evidence="3">The sequence shown here is derived from an EMBL/GenBank/DDBJ whole genome shotgun (WGS) entry which is preliminary data.</text>
</comment>
<keyword evidence="4" id="KW-1185">Reference proteome</keyword>
<proteinExistence type="predicted"/>
<dbReference type="Pfam" id="PF01381">
    <property type="entry name" value="HTH_3"/>
    <property type="match status" value="1"/>
</dbReference>
<dbReference type="Proteomes" id="UP000215459">
    <property type="component" value="Unassembled WGS sequence"/>
</dbReference>
<dbReference type="RefSeq" id="WP_094265055.1">
    <property type="nucleotide sequence ID" value="NZ_NOWF01000007.1"/>
</dbReference>
<dbReference type="InterPro" id="IPR010982">
    <property type="entry name" value="Lambda_DNA-bd_dom_sf"/>
</dbReference>
<gene>
    <name evidence="3" type="ORF">CHM34_12735</name>
</gene>
<dbReference type="EMBL" id="NOWF01000007">
    <property type="protein sequence ID" value="OYD07311.1"/>
    <property type="molecule type" value="Genomic_DNA"/>
</dbReference>
<feature type="domain" description="HTH cro/C1-type" evidence="2">
    <location>
        <begin position="18"/>
        <end position="72"/>
    </location>
</feature>
<evidence type="ECO:0000256" key="1">
    <source>
        <dbReference type="ARBA" id="ARBA00023125"/>
    </source>
</evidence>
<name>A0A235B504_9BACL</name>
<dbReference type="PANTHER" id="PTHR46797:SF24">
    <property type="entry name" value="DNA-BINDING PHAGE PROTEIN"/>
    <property type="match status" value="1"/>
</dbReference>
<organism evidence="3 4">
    <name type="scientific">Paludifilum halophilum</name>
    <dbReference type="NCBI Taxonomy" id="1642702"/>
    <lineage>
        <taxon>Bacteria</taxon>
        <taxon>Bacillati</taxon>
        <taxon>Bacillota</taxon>
        <taxon>Bacilli</taxon>
        <taxon>Bacillales</taxon>
        <taxon>Thermoactinomycetaceae</taxon>
        <taxon>Paludifilum</taxon>
    </lineage>
</organism>
<dbReference type="GO" id="GO:0003700">
    <property type="term" value="F:DNA-binding transcription factor activity"/>
    <property type="evidence" value="ECO:0007669"/>
    <property type="project" value="TreeGrafter"/>
</dbReference>
<accession>A0A235B504</accession>
<evidence type="ECO:0000313" key="3">
    <source>
        <dbReference type="EMBL" id="OYD07311.1"/>
    </source>
</evidence>
<dbReference type="InterPro" id="IPR013096">
    <property type="entry name" value="Cupin_2"/>
</dbReference>
<protein>
    <submittedName>
        <fullName evidence="3">Transcriptional regulator</fullName>
    </submittedName>
</protein>
<evidence type="ECO:0000259" key="2">
    <source>
        <dbReference type="PROSITE" id="PS50943"/>
    </source>
</evidence>
<dbReference type="PROSITE" id="PS50943">
    <property type="entry name" value="HTH_CROC1"/>
    <property type="match status" value="1"/>
</dbReference>
<sequence length="196" mass="21856">MENPWEEKNVGKRVGAKLRQIRVNRGLSMEALAKQIGVSKLTLVKIERGEANPTLSVIWKIANGLSIPVTALLSVETDVSIVRSKEGINLTSSDDRFVVEPLFTFGSFELYRGYIQPQGEYFSEAHPPGVVEFVTVMAGKLAVEVDGDIHHLDEHDSIRFNGDRPHKYMNPSSSLTTLHFVISYSNPGTNHSLFFQ</sequence>
<dbReference type="AlphaFoldDB" id="A0A235B504"/>
<dbReference type="PANTHER" id="PTHR46797">
    <property type="entry name" value="HTH-TYPE TRANSCRIPTIONAL REGULATOR"/>
    <property type="match status" value="1"/>
</dbReference>
<evidence type="ECO:0000313" key="4">
    <source>
        <dbReference type="Proteomes" id="UP000215459"/>
    </source>
</evidence>
<dbReference type="Gene3D" id="2.60.120.10">
    <property type="entry name" value="Jelly Rolls"/>
    <property type="match status" value="1"/>
</dbReference>
<dbReference type="CDD" id="cd02209">
    <property type="entry name" value="cupin_XRE_C"/>
    <property type="match status" value="1"/>
</dbReference>
<dbReference type="SUPFAM" id="SSF47413">
    <property type="entry name" value="lambda repressor-like DNA-binding domains"/>
    <property type="match status" value="1"/>
</dbReference>
<dbReference type="InterPro" id="IPR014710">
    <property type="entry name" value="RmlC-like_jellyroll"/>
</dbReference>
<dbReference type="GO" id="GO:0005829">
    <property type="term" value="C:cytosol"/>
    <property type="evidence" value="ECO:0007669"/>
    <property type="project" value="TreeGrafter"/>
</dbReference>
<dbReference type="InterPro" id="IPR001387">
    <property type="entry name" value="Cro/C1-type_HTH"/>
</dbReference>
<dbReference type="Gene3D" id="1.10.260.40">
    <property type="entry name" value="lambda repressor-like DNA-binding domains"/>
    <property type="match status" value="1"/>
</dbReference>
<dbReference type="SMART" id="SM00530">
    <property type="entry name" value="HTH_XRE"/>
    <property type="match status" value="1"/>
</dbReference>
<dbReference type="CDD" id="cd00093">
    <property type="entry name" value="HTH_XRE"/>
    <property type="match status" value="1"/>
</dbReference>
<dbReference type="GO" id="GO:0003677">
    <property type="term" value="F:DNA binding"/>
    <property type="evidence" value="ECO:0007669"/>
    <property type="project" value="UniProtKB-KW"/>
</dbReference>
<dbReference type="SUPFAM" id="SSF51182">
    <property type="entry name" value="RmlC-like cupins"/>
    <property type="match status" value="1"/>
</dbReference>
<dbReference type="OrthoDB" id="9781521at2"/>